<protein>
    <recommendedName>
        <fullName evidence="5 11">Conserved oligomeric Golgi complex subunit 6</fullName>
        <shortName evidence="11">COG complex subunit 6</shortName>
    </recommendedName>
    <alternativeName>
        <fullName evidence="10 11">Component of oligomeric Golgi complex 6</fullName>
    </alternativeName>
</protein>
<dbReference type="InterPro" id="IPR010490">
    <property type="entry name" value="COG6"/>
</dbReference>
<feature type="region of interest" description="Disordered" evidence="12">
    <location>
        <begin position="633"/>
        <end position="652"/>
    </location>
</feature>
<evidence type="ECO:0000256" key="10">
    <source>
        <dbReference type="ARBA" id="ARBA00031348"/>
    </source>
</evidence>
<evidence type="ECO:0000259" key="13">
    <source>
        <dbReference type="Pfam" id="PF06419"/>
    </source>
</evidence>
<evidence type="ECO:0000256" key="5">
    <source>
        <dbReference type="ARBA" id="ARBA00020973"/>
    </source>
</evidence>
<evidence type="ECO:0000256" key="9">
    <source>
        <dbReference type="ARBA" id="ARBA00023136"/>
    </source>
</evidence>
<evidence type="ECO:0000256" key="12">
    <source>
        <dbReference type="SAM" id="MobiDB-lite"/>
    </source>
</evidence>
<dbReference type="GO" id="GO:0015031">
    <property type="term" value="P:protein transport"/>
    <property type="evidence" value="ECO:0007669"/>
    <property type="project" value="UniProtKB-KW"/>
</dbReference>
<evidence type="ECO:0000256" key="4">
    <source>
        <dbReference type="ARBA" id="ARBA00011166"/>
    </source>
</evidence>
<dbReference type="Proteomes" id="UP000694389">
    <property type="component" value="Unassembled WGS sequence"/>
</dbReference>
<comment type="subcellular location">
    <subcellularLocation>
        <location evidence="2 11">Golgi apparatus membrane</location>
        <topology evidence="2 11">Peripheral membrane protein</topology>
    </subcellularLocation>
</comment>
<dbReference type="InterPro" id="IPR048369">
    <property type="entry name" value="COG6_C"/>
</dbReference>
<feature type="region of interest" description="Disordered" evidence="12">
    <location>
        <begin position="1"/>
        <end position="30"/>
    </location>
</feature>
<keyword evidence="9 11" id="KW-0472">Membrane</keyword>
<feature type="compositionally biased region" description="Low complexity" evidence="12">
    <location>
        <begin position="17"/>
        <end position="28"/>
    </location>
</feature>
<comment type="similarity">
    <text evidence="3 11">Belongs to the COG6 family.</text>
</comment>
<keyword evidence="6 11" id="KW-0813">Transport</keyword>
<dbReference type="GO" id="GO:0006891">
    <property type="term" value="P:intra-Golgi vesicle-mediated transport"/>
    <property type="evidence" value="ECO:0007669"/>
    <property type="project" value="UniProtKB-UniRule"/>
</dbReference>
<dbReference type="Pfam" id="PF06419">
    <property type="entry name" value="COG6_N"/>
    <property type="match status" value="1"/>
</dbReference>
<dbReference type="PANTHER" id="PTHR21506">
    <property type="entry name" value="COMPONENT OF OLIGOMERIC GOLGI COMPLEX 6"/>
    <property type="match status" value="1"/>
</dbReference>
<dbReference type="GO" id="GO:0000139">
    <property type="term" value="C:Golgi membrane"/>
    <property type="evidence" value="ECO:0007669"/>
    <property type="project" value="UniProtKB-SubCell"/>
</dbReference>
<sequence>MGDTKVEMSSESCTVIQNQNAQPQPNNPLSRKLNKILETRLDNDKEMLEALKALSVFFTENSLRTRRNLRGDIEKRSLNINEEFARIFKEVKEELESVHEDVQAMSTCCEEMTNTLKAAKEQTQDLIVKTNKLQGENHRLEVRAQVAQAFLAKFQLSNEEMATLRGARDAAITEDFFKALSRVKHIHEDVKILLRTNQQTAGLEIMEQMAVLQETSYEQLYRWAQNECRGVTQESCDISPVLTQAMEALQDRPVLYKYTLDEFGTARRCAVVRGFIDALTRGGPGGTPRPIEMHSHDPMRYVGDMLAWLHQATASEKEHLEALLKQVTLQGVEENMQEVVGHITEGVCRPLKVSNHISFKKLLKNHGPALLNAYSVVVSCFAHLSIIGTSVASLLMTMEEMHILSKKMFFNSLSLHASRLMDKVELPPADLGPTASLTQTLSLLREVLASHDSSVVPLDARQADFAQVLSCILDPLLQLCTVSASNLGTADMATYMVNSLYVMKTTLALFEFTDKRLEMLEFQIEAHLDTLINEQASYVLTRVGLSYIYSCVQQHSAEQGPLSLLPSMDSSSVKAAMVQFDRYLSSPDTLVMPQLNFLLSAAIKEQIFRQSTELVCRAYGEVYTALTSPANGYKDPENLVPRSPKQVQTLLS</sequence>
<dbReference type="PANTHER" id="PTHR21506:SF0">
    <property type="entry name" value="CONSERVED OLIGOMERIC GOLGI COMPLEX SUBUNIT 6"/>
    <property type="match status" value="1"/>
</dbReference>
<evidence type="ECO:0000256" key="1">
    <source>
        <dbReference type="ARBA" id="ARBA00003627"/>
    </source>
</evidence>
<dbReference type="AlphaFoldDB" id="A0A8C4IHF8"/>
<proteinExistence type="inferred from homology"/>
<dbReference type="GO" id="GO:0017119">
    <property type="term" value="C:Golgi transport complex"/>
    <property type="evidence" value="ECO:0007669"/>
    <property type="project" value="UniProtKB-UniRule"/>
</dbReference>
<evidence type="ECO:0000313" key="15">
    <source>
        <dbReference type="Ensembl" id="ENSDLAP00005056911.1"/>
    </source>
</evidence>
<evidence type="ECO:0000256" key="11">
    <source>
        <dbReference type="RuleBase" id="RU365075"/>
    </source>
</evidence>
<dbReference type="Ensembl" id="ENSDLAT00005060379.2">
    <property type="protein sequence ID" value="ENSDLAP00005056911.1"/>
    <property type="gene ID" value="ENSDLAG00005024021.2"/>
</dbReference>
<name>A0A8C4IHF8_DICLA</name>
<feature type="domain" description="Conserved oligomeric complex COG6 N-terminal" evidence="13">
    <location>
        <begin position="54"/>
        <end position="166"/>
    </location>
</feature>
<dbReference type="SMART" id="SM01087">
    <property type="entry name" value="COG6"/>
    <property type="match status" value="1"/>
</dbReference>
<keyword evidence="8 11" id="KW-0333">Golgi apparatus</keyword>
<reference evidence="15" key="1">
    <citation type="submission" date="2025-08" db="UniProtKB">
        <authorList>
            <consortium name="Ensembl"/>
        </authorList>
    </citation>
    <scope>IDENTIFICATION</scope>
</reference>
<evidence type="ECO:0000313" key="16">
    <source>
        <dbReference type="Proteomes" id="UP000694389"/>
    </source>
</evidence>
<evidence type="ECO:0000256" key="2">
    <source>
        <dbReference type="ARBA" id="ARBA00004395"/>
    </source>
</evidence>
<evidence type="ECO:0000259" key="14">
    <source>
        <dbReference type="Pfam" id="PF20653"/>
    </source>
</evidence>
<keyword evidence="7 11" id="KW-0653">Protein transport</keyword>
<evidence type="ECO:0000256" key="8">
    <source>
        <dbReference type="ARBA" id="ARBA00023034"/>
    </source>
</evidence>
<keyword evidence="16" id="KW-1185">Reference proteome</keyword>
<comment type="subunit">
    <text evidence="4">Component of the conserved oligomeric Golgi complex which is composed of eight different subunits and is required for normal Golgi morphology and localization.</text>
</comment>
<organism evidence="15 16">
    <name type="scientific">Dicentrarchus labrax</name>
    <name type="common">European seabass</name>
    <name type="synonym">Morone labrax</name>
    <dbReference type="NCBI Taxonomy" id="13489"/>
    <lineage>
        <taxon>Eukaryota</taxon>
        <taxon>Metazoa</taxon>
        <taxon>Chordata</taxon>
        <taxon>Craniata</taxon>
        <taxon>Vertebrata</taxon>
        <taxon>Euteleostomi</taxon>
        <taxon>Actinopterygii</taxon>
        <taxon>Neopterygii</taxon>
        <taxon>Teleostei</taxon>
        <taxon>Neoteleostei</taxon>
        <taxon>Acanthomorphata</taxon>
        <taxon>Eupercaria</taxon>
        <taxon>Moronidae</taxon>
        <taxon>Dicentrarchus</taxon>
    </lineage>
</organism>
<reference evidence="15" key="2">
    <citation type="submission" date="2025-09" db="UniProtKB">
        <authorList>
            <consortium name="Ensembl"/>
        </authorList>
    </citation>
    <scope>IDENTIFICATION</scope>
</reference>
<accession>A0A8C4IHF8</accession>
<comment type="function">
    <text evidence="1 11">Required for normal Golgi function.</text>
</comment>
<evidence type="ECO:0000256" key="7">
    <source>
        <dbReference type="ARBA" id="ARBA00022927"/>
    </source>
</evidence>
<evidence type="ECO:0000256" key="3">
    <source>
        <dbReference type="ARBA" id="ARBA00011023"/>
    </source>
</evidence>
<evidence type="ECO:0000256" key="6">
    <source>
        <dbReference type="ARBA" id="ARBA00022448"/>
    </source>
</evidence>
<feature type="domain" description="Conserved Oligomeric Golgi complex subunit 6 C-terminal" evidence="14">
    <location>
        <begin position="199"/>
        <end position="651"/>
    </location>
</feature>
<dbReference type="InterPro" id="IPR048368">
    <property type="entry name" value="COG6_N"/>
</dbReference>
<dbReference type="GeneTree" id="ENSGT00390000013518"/>
<dbReference type="Pfam" id="PF20653">
    <property type="entry name" value="COG6_C"/>
    <property type="match status" value="1"/>
</dbReference>